<dbReference type="PROSITE" id="PS51273">
    <property type="entry name" value="GATASE_TYPE_1"/>
    <property type="match status" value="1"/>
</dbReference>
<gene>
    <name evidence="2" type="ORF">BOX17_11930</name>
</gene>
<dbReference type="Proteomes" id="UP000181985">
    <property type="component" value="Chromosome"/>
</dbReference>
<name>A0A1J0VHT0_9GAMM</name>
<dbReference type="Pfam" id="PF00117">
    <property type="entry name" value="GATase"/>
    <property type="match status" value="1"/>
</dbReference>
<evidence type="ECO:0000313" key="3">
    <source>
        <dbReference type="Proteomes" id="UP000181985"/>
    </source>
</evidence>
<dbReference type="NCBIfam" id="NF006562">
    <property type="entry name" value="PRK09065.1"/>
    <property type="match status" value="1"/>
</dbReference>
<proteinExistence type="predicted"/>
<feature type="domain" description="Glutamine amidotransferase" evidence="1">
    <location>
        <begin position="58"/>
        <end position="197"/>
    </location>
</feature>
<organism evidence="2 3">
    <name type="scientific">Halomonas aestuarii</name>
    <dbReference type="NCBI Taxonomy" id="1897729"/>
    <lineage>
        <taxon>Bacteria</taxon>
        <taxon>Pseudomonadati</taxon>
        <taxon>Pseudomonadota</taxon>
        <taxon>Gammaproteobacteria</taxon>
        <taxon>Oceanospirillales</taxon>
        <taxon>Halomonadaceae</taxon>
        <taxon>Halomonas</taxon>
    </lineage>
</organism>
<dbReference type="OrthoDB" id="9813383at2"/>
<evidence type="ECO:0000259" key="1">
    <source>
        <dbReference type="Pfam" id="PF00117"/>
    </source>
</evidence>
<dbReference type="RefSeq" id="WP_071944870.1">
    <property type="nucleotide sequence ID" value="NZ_CP018139.1"/>
</dbReference>
<dbReference type="EMBL" id="CP018139">
    <property type="protein sequence ID" value="APE31596.1"/>
    <property type="molecule type" value="Genomic_DNA"/>
</dbReference>
<accession>A0A1J0VHT0</accession>
<keyword evidence="3" id="KW-1185">Reference proteome</keyword>
<dbReference type="PANTHER" id="PTHR42695:SF5">
    <property type="entry name" value="GLUTAMINE AMIDOTRANSFERASE YLR126C-RELATED"/>
    <property type="match status" value="1"/>
</dbReference>
<dbReference type="AlphaFoldDB" id="A0A1J0VHT0"/>
<dbReference type="InterPro" id="IPR044992">
    <property type="entry name" value="ChyE-like"/>
</dbReference>
<dbReference type="SUPFAM" id="SSF52317">
    <property type="entry name" value="Class I glutamine amidotransferase-like"/>
    <property type="match status" value="1"/>
</dbReference>
<dbReference type="CDD" id="cd01741">
    <property type="entry name" value="GATase1_1"/>
    <property type="match status" value="1"/>
</dbReference>
<protein>
    <submittedName>
        <fullName evidence="2">GMP synthase</fullName>
    </submittedName>
</protein>
<dbReference type="InterPro" id="IPR029062">
    <property type="entry name" value="Class_I_gatase-like"/>
</dbReference>
<dbReference type="GO" id="GO:0005829">
    <property type="term" value="C:cytosol"/>
    <property type="evidence" value="ECO:0007669"/>
    <property type="project" value="TreeGrafter"/>
</dbReference>
<dbReference type="PANTHER" id="PTHR42695">
    <property type="entry name" value="GLUTAMINE AMIDOTRANSFERASE YLR126C-RELATED"/>
    <property type="match status" value="1"/>
</dbReference>
<sequence length="249" mass="26592">MPRLLIVKTGDSFADVVRDHGDFEDLFLAAITPVAEASPGLGVSVHDARTEGVPPMPSADDGILITGSHAMVSEAEPWSEALKPWLVEARERQVAMLGVCYGHQLMATAFGGDSGYHPRGREVGTRRLRLTEAGRGDPLLGRLATPFPAQLTHAQSVLAAPPGAEVLADNDHDPFQALRYGPRQWSVQFHPEFSAPVMRAYLAHQRDALEAQGEDPEALLAAVSDTRGAGELLARFAEHVLAAASLAPA</sequence>
<evidence type="ECO:0000313" key="2">
    <source>
        <dbReference type="EMBL" id="APE31596.1"/>
    </source>
</evidence>
<dbReference type="Gene3D" id="3.40.50.880">
    <property type="match status" value="1"/>
</dbReference>
<dbReference type="InterPro" id="IPR017926">
    <property type="entry name" value="GATASE"/>
</dbReference>
<reference evidence="3" key="1">
    <citation type="submission" date="2016-11" db="EMBL/GenBank/DDBJ databases">
        <title>Halolamina sediminis sp. nov., an extremely halophilic archaeon isolated from solar salt.</title>
        <authorList>
            <person name="Koh H.-W."/>
            <person name="Rani S."/>
            <person name="Park S.-J."/>
        </authorList>
    </citation>
    <scope>NUCLEOTIDE SEQUENCE [LARGE SCALE GENOMIC DNA]</scope>
    <source>
        <strain evidence="3">Hb3</strain>
    </source>
</reference>
<dbReference type="KEGG" id="hsi:BOX17_11930"/>